<dbReference type="AlphaFoldDB" id="A0A9N9DC86"/>
<keyword evidence="1" id="KW-1133">Transmembrane helix</keyword>
<evidence type="ECO:0000313" key="3">
    <source>
        <dbReference type="Proteomes" id="UP000789508"/>
    </source>
</evidence>
<gene>
    <name evidence="2" type="ORF">ALEPTO_LOCUS9491</name>
</gene>
<accession>A0A9N9DC86</accession>
<dbReference type="Proteomes" id="UP000789508">
    <property type="component" value="Unassembled WGS sequence"/>
</dbReference>
<evidence type="ECO:0000313" key="2">
    <source>
        <dbReference type="EMBL" id="CAG8634566.1"/>
    </source>
</evidence>
<keyword evidence="3" id="KW-1185">Reference proteome</keyword>
<name>A0A9N9DC86_9GLOM</name>
<keyword evidence="1" id="KW-0472">Membrane</keyword>
<comment type="caution">
    <text evidence="2">The sequence shown here is derived from an EMBL/GenBank/DDBJ whole genome shotgun (WGS) entry which is preliminary data.</text>
</comment>
<keyword evidence="1" id="KW-0812">Transmembrane</keyword>
<sequence length="53" mass="6567">MFSKFRRSNLQHHHLNSLMWQIFWRSLNFFIFSCASSVDGIIVPKIRDWLWLR</sequence>
<proteinExistence type="predicted"/>
<feature type="transmembrane region" description="Helical" evidence="1">
    <location>
        <begin position="22"/>
        <end position="43"/>
    </location>
</feature>
<protein>
    <submittedName>
        <fullName evidence="2">4351_t:CDS:1</fullName>
    </submittedName>
</protein>
<organism evidence="2 3">
    <name type="scientific">Ambispora leptoticha</name>
    <dbReference type="NCBI Taxonomy" id="144679"/>
    <lineage>
        <taxon>Eukaryota</taxon>
        <taxon>Fungi</taxon>
        <taxon>Fungi incertae sedis</taxon>
        <taxon>Mucoromycota</taxon>
        <taxon>Glomeromycotina</taxon>
        <taxon>Glomeromycetes</taxon>
        <taxon>Archaeosporales</taxon>
        <taxon>Ambisporaceae</taxon>
        <taxon>Ambispora</taxon>
    </lineage>
</organism>
<dbReference type="EMBL" id="CAJVPS010007410">
    <property type="protein sequence ID" value="CAG8634566.1"/>
    <property type="molecule type" value="Genomic_DNA"/>
</dbReference>
<evidence type="ECO:0000256" key="1">
    <source>
        <dbReference type="SAM" id="Phobius"/>
    </source>
</evidence>
<reference evidence="2" key="1">
    <citation type="submission" date="2021-06" db="EMBL/GenBank/DDBJ databases">
        <authorList>
            <person name="Kallberg Y."/>
            <person name="Tangrot J."/>
            <person name="Rosling A."/>
        </authorList>
    </citation>
    <scope>NUCLEOTIDE SEQUENCE</scope>
    <source>
        <strain evidence="2">FL130A</strain>
    </source>
</reference>